<feature type="compositionally biased region" description="Acidic residues" evidence="1">
    <location>
        <begin position="1"/>
        <end position="11"/>
    </location>
</feature>
<sequence length="179" mass="19057">MTDGDATDDTSPEAADGSTPEAEEEPSSFRSRATDRLTYWSDMLFFAGVEFSVLSTPAFLPAFLAQARYPDLVPLAGLSAIALGVLSLAIFRSRRIDVGEWPRRGELSSVPFRLVYFSALFAVATLGIASVAVSTFDTAGAFLFAMVAGGTVEVAGLAAFPRAYRALYGSPTTKPARRV</sequence>
<gene>
    <name evidence="4" type="ORF">AArcSl_0195</name>
</gene>
<feature type="transmembrane region" description="Helical" evidence="2">
    <location>
        <begin position="112"/>
        <end position="133"/>
    </location>
</feature>
<evidence type="ECO:0000313" key="5">
    <source>
        <dbReference type="Proteomes" id="UP000263012"/>
    </source>
</evidence>
<dbReference type="EMBL" id="CP025066">
    <property type="protein sequence ID" value="AUX07850.1"/>
    <property type="molecule type" value="Genomic_DNA"/>
</dbReference>
<feature type="region of interest" description="Disordered" evidence="1">
    <location>
        <begin position="1"/>
        <end position="30"/>
    </location>
</feature>
<dbReference type="GeneID" id="37876531"/>
<feature type="transmembrane region" description="Helical" evidence="2">
    <location>
        <begin position="139"/>
        <end position="160"/>
    </location>
</feature>
<protein>
    <recommendedName>
        <fullName evidence="3">DUF8215 domain-containing protein</fullName>
    </recommendedName>
</protein>
<evidence type="ECO:0000313" key="4">
    <source>
        <dbReference type="EMBL" id="AUX07850.1"/>
    </source>
</evidence>
<evidence type="ECO:0000256" key="2">
    <source>
        <dbReference type="SAM" id="Phobius"/>
    </source>
</evidence>
<evidence type="ECO:0000256" key="1">
    <source>
        <dbReference type="SAM" id="MobiDB-lite"/>
    </source>
</evidence>
<feature type="transmembrane region" description="Helical" evidence="2">
    <location>
        <begin position="72"/>
        <end position="91"/>
    </location>
</feature>
<evidence type="ECO:0000259" key="3">
    <source>
        <dbReference type="Pfam" id="PF26650"/>
    </source>
</evidence>
<dbReference type="Pfam" id="PF26650">
    <property type="entry name" value="DUF8215"/>
    <property type="match status" value="1"/>
</dbReference>
<proteinExistence type="predicted"/>
<keyword evidence="2" id="KW-0812">Transmembrane</keyword>
<organism evidence="4 5">
    <name type="scientific">Halalkaliarchaeum desulfuricum</name>
    <dbReference type="NCBI Taxonomy" id="2055893"/>
    <lineage>
        <taxon>Archaea</taxon>
        <taxon>Methanobacteriati</taxon>
        <taxon>Methanobacteriota</taxon>
        <taxon>Stenosarchaea group</taxon>
        <taxon>Halobacteria</taxon>
        <taxon>Halobacteriales</taxon>
        <taxon>Haloferacaceae</taxon>
        <taxon>Halalkaliarchaeum</taxon>
    </lineage>
</organism>
<keyword evidence="2" id="KW-0472">Membrane</keyword>
<reference evidence="5" key="1">
    <citation type="submission" date="2017-11" db="EMBL/GenBank/DDBJ databases">
        <title>Phenotypic and genomic properties of facultatively anaerobic sulfur-reducing natronoarchaea from hypersaline soda lakes.</title>
        <authorList>
            <person name="Sorokin D.Y."/>
            <person name="Kublanov I.V."/>
            <person name="Roman P."/>
            <person name="Sinninghe Damste J.S."/>
            <person name="Golyshin P.N."/>
            <person name="Rojo D."/>
            <person name="Ciordia S."/>
            <person name="Mena M.D.C."/>
            <person name="Ferrer M."/>
            <person name="Messina E."/>
            <person name="Smedile F."/>
            <person name="La Spada G."/>
            <person name="La Cono V."/>
            <person name="Yakimov M.M."/>
        </authorList>
    </citation>
    <scope>NUCLEOTIDE SEQUENCE [LARGE SCALE GENOMIC DNA]</scope>
    <source>
        <strain evidence="5">AArc-Sl</strain>
    </source>
</reference>
<accession>A0A343TFH8</accession>
<dbReference type="RefSeq" id="WP_245883319.1">
    <property type="nucleotide sequence ID" value="NZ_CP025066.1"/>
</dbReference>
<feature type="domain" description="DUF8215" evidence="3">
    <location>
        <begin position="35"/>
        <end position="167"/>
    </location>
</feature>
<feature type="transmembrane region" description="Helical" evidence="2">
    <location>
        <begin position="37"/>
        <end position="60"/>
    </location>
</feature>
<dbReference type="InterPro" id="IPR058528">
    <property type="entry name" value="DUF8215"/>
</dbReference>
<keyword evidence="5" id="KW-1185">Reference proteome</keyword>
<dbReference type="Proteomes" id="UP000263012">
    <property type="component" value="Chromosome"/>
</dbReference>
<keyword evidence="2" id="KW-1133">Transmembrane helix</keyword>
<dbReference type="KEGG" id="hdf:AArcSl_0195"/>
<name>A0A343TFH8_9EURY</name>
<dbReference type="AlphaFoldDB" id="A0A343TFH8"/>